<accession>A0ABT6G1N9</accession>
<proteinExistence type="predicted"/>
<dbReference type="Gene3D" id="1.20.1260.10">
    <property type="match status" value="1"/>
</dbReference>
<organism evidence="2 3">
    <name type="scientific">Winogradskyella marincola</name>
    <dbReference type="NCBI Taxonomy" id="3037795"/>
    <lineage>
        <taxon>Bacteria</taxon>
        <taxon>Pseudomonadati</taxon>
        <taxon>Bacteroidota</taxon>
        <taxon>Flavobacteriia</taxon>
        <taxon>Flavobacteriales</taxon>
        <taxon>Flavobacteriaceae</taxon>
        <taxon>Winogradskyella</taxon>
    </lineage>
</organism>
<dbReference type="SUPFAM" id="SSF47240">
    <property type="entry name" value="Ferritin-like"/>
    <property type="match status" value="1"/>
</dbReference>
<keyword evidence="3" id="KW-1185">Reference proteome</keyword>
<dbReference type="InterPro" id="IPR009078">
    <property type="entry name" value="Ferritin-like_SF"/>
</dbReference>
<dbReference type="InterPro" id="IPR016920">
    <property type="entry name" value="UCP029477"/>
</dbReference>
<evidence type="ECO:0000259" key="1">
    <source>
        <dbReference type="Pfam" id="PF09537"/>
    </source>
</evidence>
<dbReference type="Proteomes" id="UP001529085">
    <property type="component" value="Unassembled WGS sequence"/>
</dbReference>
<dbReference type="Pfam" id="PF09537">
    <property type="entry name" value="DUF2383"/>
    <property type="match status" value="1"/>
</dbReference>
<comment type="caution">
    <text evidence="2">The sequence shown here is derived from an EMBL/GenBank/DDBJ whole genome shotgun (WGS) entry which is preliminary data.</text>
</comment>
<name>A0ABT6G1N9_9FLAO</name>
<dbReference type="InterPro" id="IPR011971">
    <property type="entry name" value="CHP02284"/>
</dbReference>
<dbReference type="InterPro" id="IPR012347">
    <property type="entry name" value="Ferritin-like"/>
</dbReference>
<dbReference type="RefSeq" id="WP_278005389.1">
    <property type="nucleotide sequence ID" value="NZ_JARSBN010000004.1"/>
</dbReference>
<feature type="domain" description="DUF2383" evidence="1">
    <location>
        <begin position="7"/>
        <end position="115"/>
    </location>
</feature>
<dbReference type="NCBIfam" id="TIGR02284">
    <property type="entry name" value="PA2169 family four-helix-bundle protein"/>
    <property type="match status" value="1"/>
</dbReference>
<evidence type="ECO:0000313" key="3">
    <source>
        <dbReference type="Proteomes" id="UP001529085"/>
    </source>
</evidence>
<sequence length="149" mass="17284">MKYEKKISDKLNELLVKNYDAEKGYINAISEVDNVSVKNFFKNMAEQRSKFARQLRTEIITYGEIPEDSGSFKGTMHRNWMSLRATFSSNNEETILEEALRGEKTSLDEYNELLSNNNFPSRLTDLLREQRNSIEAAINSVKLYEEVLS</sequence>
<gene>
    <name evidence="2" type="ORF">P7122_08640</name>
</gene>
<dbReference type="PIRSF" id="PIRSF029477">
    <property type="entry name" value="UCP029477"/>
    <property type="match status" value="1"/>
</dbReference>
<protein>
    <submittedName>
        <fullName evidence="2">PA2169 family four-helix-bundle protein</fullName>
    </submittedName>
</protein>
<evidence type="ECO:0000313" key="2">
    <source>
        <dbReference type="EMBL" id="MDG4715936.1"/>
    </source>
</evidence>
<dbReference type="InterPro" id="IPR019052">
    <property type="entry name" value="DUF2383"/>
</dbReference>
<dbReference type="EMBL" id="JARSBN010000004">
    <property type="protein sequence ID" value="MDG4715936.1"/>
    <property type="molecule type" value="Genomic_DNA"/>
</dbReference>
<reference evidence="2 3" key="1">
    <citation type="submission" date="2023-03" db="EMBL/GenBank/DDBJ databases">
        <title>Strain YYF002 represents a novel species in the genus Winogradskyella isolated from seawater.</title>
        <authorList>
            <person name="Fu Z.-Y."/>
        </authorList>
    </citation>
    <scope>NUCLEOTIDE SEQUENCE [LARGE SCALE GENOMIC DNA]</scope>
    <source>
        <strain evidence="2 3">YYF002</strain>
    </source>
</reference>